<protein>
    <submittedName>
        <fullName evidence="9">DEFA4 isoform 1</fullName>
    </submittedName>
</protein>
<dbReference type="InterPro" id="IPR016327">
    <property type="entry name" value="Alpha-defensin"/>
</dbReference>
<evidence type="ECO:0000256" key="3">
    <source>
        <dbReference type="ARBA" id="ARBA00022577"/>
    </source>
</evidence>
<dbReference type="PANTHER" id="PTHR11876">
    <property type="entry name" value="ALPHA-DEFENSIN 1"/>
    <property type="match status" value="1"/>
</dbReference>
<organism evidence="9">
    <name type="scientific">Pongo abelii</name>
    <name type="common">Sumatran orangutan</name>
    <name type="synonym">Pongo pygmaeus abelii</name>
    <dbReference type="NCBI Taxonomy" id="9601"/>
    <lineage>
        <taxon>Eukaryota</taxon>
        <taxon>Metazoa</taxon>
        <taxon>Chordata</taxon>
        <taxon>Craniata</taxon>
        <taxon>Vertebrata</taxon>
        <taxon>Euteleostomi</taxon>
        <taxon>Mammalia</taxon>
        <taxon>Eutheria</taxon>
        <taxon>Euarchontoglires</taxon>
        <taxon>Primates</taxon>
        <taxon>Haplorrhini</taxon>
        <taxon>Catarrhini</taxon>
        <taxon>Hominidae</taxon>
        <taxon>Pongo</taxon>
    </lineage>
</organism>
<dbReference type="EMBL" id="NDHI03003408">
    <property type="protein sequence ID" value="PNJ61914.1"/>
    <property type="molecule type" value="Genomic_DNA"/>
</dbReference>
<keyword evidence="3" id="KW-0295">Fungicide</keyword>
<proteinExistence type="inferred from homology"/>
<dbReference type="GO" id="GO:0019731">
    <property type="term" value="P:antibacterial humoral response"/>
    <property type="evidence" value="ECO:0007669"/>
    <property type="project" value="TreeGrafter"/>
</dbReference>
<accession>A0A2J8VWN1</accession>
<dbReference type="SMART" id="SM01418">
    <property type="entry name" value="Defensin_propep"/>
    <property type="match status" value="1"/>
</dbReference>
<feature type="non-terminal residue" evidence="9">
    <location>
        <position position="57"/>
    </location>
</feature>
<feature type="domain" description="Alpha-defensin N-terminal" evidence="8">
    <location>
        <begin position="2"/>
        <end position="51"/>
    </location>
</feature>
<dbReference type="GO" id="GO:0005615">
    <property type="term" value="C:extracellular space"/>
    <property type="evidence" value="ECO:0007669"/>
    <property type="project" value="InterPro"/>
</dbReference>
<dbReference type="GO" id="GO:0071222">
    <property type="term" value="P:cellular response to lipopolysaccharide"/>
    <property type="evidence" value="ECO:0007669"/>
    <property type="project" value="TreeGrafter"/>
</dbReference>
<dbReference type="GO" id="GO:0031012">
    <property type="term" value="C:extracellular matrix"/>
    <property type="evidence" value="ECO:0007669"/>
    <property type="project" value="TreeGrafter"/>
</dbReference>
<comment type="similarity">
    <text evidence="1">Belongs to the alpha-defensin family.</text>
</comment>
<dbReference type="GO" id="GO:0050832">
    <property type="term" value="P:defense response to fungus"/>
    <property type="evidence" value="ECO:0007669"/>
    <property type="project" value="UniProtKB-KW"/>
</dbReference>
<keyword evidence="2" id="KW-0929">Antimicrobial</keyword>
<feature type="chain" id="PRO_5014317385" evidence="7">
    <location>
        <begin position="20"/>
        <end position="57"/>
    </location>
</feature>
<dbReference type="GO" id="GO:0002227">
    <property type="term" value="P:innate immune response in mucosa"/>
    <property type="evidence" value="ECO:0007669"/>
    <property type="project" value="TreeGrafter"/>
</dbReference>
<dbReference type="GO" id="GO:0050830">
    <property type="term" value="P:defense response to Gram-positive bacterium"/>
    <property type="evidence" value="ECO:0007669"/>
    <property type="project" value="TreeGrafter"/>
</dbReference>
<dbReference type="AlphaFoldDB" id="A0A2J8VWN1"/>
<keyword evidence="4 7" id="KW-0732">Signal</keyword>
<feature type="signal peptide" evidence="7">
    <location>
        <begin position="1"/>
        <end position="19"/>
    </location>
</feature>
<evidence type="ECO:0000256" key="2">
    <source>
        <dbReference type="ARBA" id="ARBA00022529"/>
    </source>
</evidence>
<dbReference type="InterPro" id="IPR002366">
    <property type="entry name" value="Alpha-defensin_N"/>
</dbReference>
<comment type="caution">
    <text evidence="9">The sequence shown here is derived from an EMBL/GenBank/DDBJ whole genome shotgun (WGS) entry which is preliminary data.</text>
</comment>
<evidence type="ECO:0000256" key="7">
    <source>
        <dbReference type="SAM" id="SignalP"/>
    </source>
</evidence>
<dbReference type="PIRSF" id="PIRSF001875">
    <property type="entry name" value="Alpha-defensin"/>
    <property type="match status" value="1"/>
</dbReference>
<evidence type="ECO:0000256" key="5">
    <source>
        <dbReference type="ARBA" id="ARBA00022940"/>
    </source>
</evidence>
<name>A0A2J8VWN1_PONAB</name>
<evidence type="ECO:0000259" key="8">
    <source>
        <dbReference type="SMART" id="SM01418"/>
    </source>
</evidence>
<evidence type="ECO:0000256" key="4">
    <source>
        <dbReference type="ARBA" id="ARBA00022729"/>
    </source>
</evidence>
<keyword evidence="6" id="KW-0044">Antibiotic</keyword>
<feature type="non-terminal residue" evidence="9">
    <location>
        <position position="1"/>
    </location>
</feature>
<evidence type="ECO:0000313" key="9">
    <source>
        <dbReference type="EMBL" id="PNJ61914.1"/>
    </source>
</evidence>
<dbReference type="GO" id="GO:0050829">
    <property type="term" value="P:defense response to Gram-negative bacterium"/>
    <property type="evidence" value="ECO:0007669"/>
    <property type="project" value="TreeGrafter"/>
</dbReference>
<evidence type="ECO:0000256" key="1">
    <source>
        <dbReference type="ARBA" id="ARBA00006519"/>
    </source>
</evidence>
<sequence>IRSLALLGAILLVALQARAEPLQAIADEATAQEQPGADDQEVVDSFAWDERATLQVS</sequence>
<dbReference type="GO" id="GO:0031640">
    <property type="term" value="P:killing of cells of another organism"/>
    <property type="evidence" value="ECO:0007669"/>
    <property type="project" value="UniProtKB-KW"/>
</dbReference>
<dbReference type="PANTHER" id="PTHR11876:SF28">
    <property type="entry name" value="ALPHA-DEFENSIN 1"/>
    <property type="match status" value="1"/>
</dbReference>
<reference evidence="9" key="1">
    <citation type="submission" date="2017-12" db="EMBL/GenBank/DDBJ databases">
        <title>High-resolution comparative analysis of great ape genomes.</title>
        <authorList>
            <person name="Pollen A."/>
            <person name="Hastie A."/>
            <person name="Hormozdiari F."/>
            <person name="Dougherty M."/>
            <person name="Liu R."/>
            <person name="Chaisson M."/>
            <person name="Hoppe E."/>
            <person name="Hill C."/>
            <person name="Pang A."/>
            <person name="Hillier L."/>
            <person name="Baker C."/>
            <person name="Armstrong J."/>
            <person name="Shendure J."/>
            <person name="Paten B."/>
            <person name="Wilson R."/>
            <person name="Chao H."/>
            <person name="Schneider V."/>
            <person name="Ventura M."/>
            <person name="Kronenberg Z."/>
            <person name="Murali S."/>
            <person name="Gordon D."/>
            <person name="Cantsilieris S."/>
            <person name="Munson K."/>
            <person name="Nelson B."/>
            <person name="Raja A."/>
            <person name="Underwood J."/>
            <person name="Diekhans M."/>
            <person name="Fiddes I."/>
            <person name="Haussler D."/>
            <person name="Eichler E."/>
        </authorList>
    </citation>
    <scope>NUCLEOTIDE SEQUENCE [LARGE SCALE GENOMIC DNA]</scope>
    <source>
        <strain evidence="9">Susie</strain>
    </source>
</reference>
<gene>
    <name evidence="9" type="ORF">CR201_G0015412</name>
</gene>
<keyword evidence="5" id="KW-0211">Defensin</keyword>
<dbReference type="Pfam" id="PF00879">
    <property type="entry name" value="Defensin_propep"/>
    <property type="match status" value="1"/>
</dbReference>
<dbReference type="GO" id="GO:0051673">
    <property type="term" value="P:disruption of plasma membrane integrity in another organism"/>
    <property type="evidence" value="ECO:0007669"/>
    <property type="project" value="TreeGrafter"/>
</dbReference>
<dbReference type="GO" id="GO:0061844">
    <property type="term" value="P:antimicrobial humoral immune response mediated by antimicrobial peptide"/>
    <property type="evidence" value="ECO:0007669"/>
    <property type="project" value="TreeGrafter"/>
</dbReference>
<evidence type="ECO:0000256" key="6">
    <source>
        <dbReference type="ARBA" id="ARBA00023022"/>
    </source>
</evidence>